<dbReference type="AlphaFoldDB" id="A0A158E8W0"/>
<protein>
    <submittedName>
        <fullName evidence="1">Uncharacterized protein</fullName>
    </submittedName>
</protein>
<evidence type="ECO:0000313" key="2">
    <source>
        <dbReference type="Proteomes" id="UP000071859"/>
    </source>
</evidence>
<accession>A0A158E8W0</accession>
<dbReference type="Proteomes" id="UP000071859">
    <property type="component" value="Unassembled WGS sequence"/>
</dbReference>
<proteinExistence type="predicted"/>
<keyword evidence="2" id="KW-1185">Reference proteome</keyword>
<evidence type="ECO:0000313" key="1">
    <source>
        <dbReference type="EMBL" id="SAL03140.1"/>
    </source>
</evidence>
<sequence>MPSSIISPLPREGQRIFFGVANLALGLWLHKLLGYLSVSAIQIASLHPGDLLVAQLPEHANQDLAVQIRDLVKDRLPFTANCAVMIGDDIRFDVVRLVNPADRPLQRPIG</sequence>
<name>A0A158E8W0_9BURK</name>
<gene>
    <name evidence="1" type="ORF">AWB78_06519</name>
</gene>
<reference evidence="1" key="1">
    <citation type="submission" date="2016-01" db="EMBL/GenBank/DDBJ databases">
        <authorList>
            <person name="Peeters C."/>
        </authorList>
    </citation>
    <scope>NUCLEOTIDE SEQUENCE</scope>
    <source>
        <strain evidence="1">LMG 29321</strain>
    </source>
</reference>
<dbReference type="EMBL" id="FCOX02000052">
    <property type="protein sequence ID" value="SAL03140.1"/>
    <property type="molecule type" value="Genomic_DNA"/>
</dbReference>
<organism evidence="1 2">
    <name type="scientific">Caballeronia calidae</name>
    <dbReference type="NCBI Taxonomy" id="1777139"/>
    <lineage>
        <taxon>Bacteria</taxon>
        <taxon>Pseudomonadati</taxon>
        <taxon>Pseudomonadota</taxon>
        <taxon>Betaproteobacteria</taxon>
        <taxon>Burkholderiales</taxon>
        <taxon>Burkholderiaceae</taxon>
        <taxon>Caballeronia</taxon>
    </lineage>
</organism>
<comment type="caution">
    <text evidence="1">The sequence shown here is derived from an EMBL/GenBank/DDBJ whole genome shotgun (WGS) entry which is preliminary data.</text>
</comment>